<dbReference type="RefSeq" id="WP_072887311.1">
    <property type="nucleotide sequence ID" value="NZ_FQVW01000001.1"/>
</dbReference>
<comment type="catalytic activity">
    <reaction evidence="11 13">
        <text>(S)-2,3,4,5-tetrahydrodipicolinate + NADP(+) + H2O = (2S,4S)-4-hydroxy-2,3,4,5-tetrahydrodipicolinate + NADPH + H(+)</text>
        <dbReference type="Rhea" id="RHEA:35331"/>
        <dbReference type="ChEBI" id="CHEBI:15377"/>
        <dbReference type="ChEBI" id="CHEBI:15378"/>
        <dbReference type="ChEBI" id="CHEBI:16845"/>
        <dbReference type="ChEBI" id="CHEBI:57783"/>
        <dbReference type="ChEBI" id="CHEBI:58349"/>
        <dbReference type="ChEBI" id="CHEBI:67139"/>
        <dbReference type="EC" id="1.17.1.8"/>
    </reaction>
</comment>
<feature type="binding site" evidence="13">
    <location>
        <position position="37"/>
    </location>
    <ligand>
        <name>NADP(+)</name>
        <dbReference type="ChEBI" id="CHEBI:58349"/>
    </ligand>
</feature>
<feature type="binding site" evidence="13">
    <location>
        <position position="155"/>
    </location>
    <ligand>
        <name>(S)-2,3,4,5-tetrahydrodipicolinate</name>
        <dbReference type="ChEBI" id="CHEBI:16845"/>
    </ligand>
</feature>
<keyword evidence="8 13" id="KW-0457">Lysine biosynthesis</keyword>
<keyword evidence="17" id="KW-1185">Reference proteome</keyword>
<dbReference type="InterPro" id="IPR023940">
    <property type="entry name" value="DHDPR_bac"/>
</dbReference>
<keyword evidence="6 13" id="KW-0560">Oxidoreductase</keyword>
<comment type="subunit">
    <text evidence="13">Homotetramer.</text>
</comment>
<dbReference type="Proteomes" id="UP000183988">
    <property type="component" value="Unassembled WGS sequence"/>
</dbReference>
<dbReference type="GO" id="GO:0016726">
    <property type="term" value="F:oxidoreductase activity, acting on CH or CH2 groups, NAD or NADP as acceptor"/>
    <property type="evidence" value="ECO:0007669"/>
    <property type="project" value="UniProtKB-UniRule"/>
</dbReference>
<evidence type="ECO:0000313" key="16">
    <source>
        <dbReference type="EMBL" id="SHF56315.1"/>
    </source>
</evidence>
<evidence type="ECO:0000256" key="6">
    <source>
        <dbReference type="ARBA" id="ARBA00023002"/>
    </source>
</evidence>
<proteinExistence type="inferred from homology"/>
<comment type="function">
    <text evidence="13">Catalyzes the conversion of 4-hydroxy-tetrahydrodipicolinate (HTPA) to tetrahydrodipicolinate.</text>
</comment>
<feature type="domain" description="Dihydrodipicolinate reductase N-terminal" evidence="14">
    <location>
        <begin position="3"/>
        <end position="127"/>
    </location>
</feature>
<dbReference type="STRING" id="930117.SAMN05216225_1001323"/>
<keyword evidence="4 13" id="KW-0521">NADP</keyword>
<evidence type="ECO:0000256" key="11">
    <source>
        <dbReference type="ARBA" id="ARBA00049080"/>
    </source>
</evidence>
<evidence type="ECO:0000256" key="13">
    <source>
        <dbReference type="HAMAP-Rule" id="MF_00102"/>
    </source>
</evidence>
<dbReference type="HAMAP" id="MF_00102">
    <property type="entry name" value="DapB"/>
    <property type="match status" value="1"/>
</dbReference>
<dbReference type="GO" id="GO:0051287">
    <property type="term" value="F:NAD binding"/>
    <property type="evidence" value="ECO:0007669"/>
    <property type="project" value="UniProtKB-UniRule"/>
</dbReference>
<evidence type="ECO:0000259" key="15">
    <source>
        <dbReference type="Pfam" id="PF05173"/>
    </source>
</evidence>
<evidence type="ECO:0000313" key="17">
    <source>
        <dbReference type="Proteomes" id="UP000183988"/>
    </source>
</evidence>
<dbReference type="AlphaFoldDB" id="A0A1M5CNH7"/>
<sequence>MTIKVIIAGPRGKMGSEAVKMVTSEQNLELVACVDRRSEGHAIREYPILTEKSIPVFESPEECLHTVDADVFIDLTVPEACFNHAVMAIRNNVRPVIGTSGLTNDQIAELRELAKGNEVGCIIAPNFALGAVLMMKFAQMAATYFPDIEIIEKHHDQKLDAPSGTAVKTAQLIKNTRKNKSQGHPDEVETMKGARGAVDEGIRIHSVRLPGLIAHQEVIFGGEGELLTIKHDSMNRQSFMTGVKFAVEKVMGIHSLVYGLENILD</sequence>
<evidence type="ECO:0000259" key="14">
    <source>
        <dbReference type="Pfam" id="PF01113"/>
    </source>
</evidence>
<evidence type="ECO:0000256" key="10">
    <source>
        <dbReference type="ARBA" id="ARBA00038983"/>
    </source>
</evidence>
<evidence type="ECO:0000256" key="3">
    <source>
        <dbReference type="ARBA" id="ARBA00022605"/>
    </source>
</evidence>
<evidence type="ECO:0000256" key="4">
    <source>
        <dbReference type="ARBA" id="ARBA00022857"/>
    </source>
</evidence>
<comment type="caution">
    <text evidence="13">Lacks conserved residue(s) required for the propagation of feature annotation.</text>
</comment>
<organism evidence="16 17">
    <name type="scientific">Ornithinibacillus halophilus</name>
    <dbReference type="NCBI Taxonomy" id="930117"/>
    <lineage>
        <taxon>Bacteria</taxon>
        <taxon>Bacillati</taxon>
        <taxon>Bacillota</taxon>
        <taxon>Bacilli</taxon>
        <taxon>Bacillales</taxon>
        <taxon>Bacillaceae</taxon>
        <taxon>Ornithinibacillus</taxon>
    </lineage>
</organism>
<dbReference type="PANTHER" id="PTHR20836:SF0">
    <property type="entry name" value="4-HYDROXY-TETRAHYDRODIPICOLINATE REDUCTASE 1, CHLOROPLASTIC-RELATED"/>
    <property type="match status" value="1"/>
</dbReference>
<dbReference type="Gene3D" id="3.40.50.720">
    <property type="entry name" value="NAD(P)-binding Rossmann-like Domain"/>
    <property type="match status" value="1"/>
</dbReference>
<dbReference type="GO" id="GO:0009089">
    <property type="term" value="P:lysine biosynthetic process via diaminopimelate"/>
    <property type="evidence" value="ECO:0007669"/>
    <property type="project" value="UniProtKB-UniRule"/>
</dbReference>
<feature type="active site" description="Proton donor/acceptor" evidence="13">
    <location>
        <position position="154"/>
    </location>
</feature>
<comment type="similarity">
    <text evidence="1 13">Belongs to the DapB family.</text>
</comment>
<protein>
    <recommendedName>
        <fullName evidence="10 13">4-hydroxy-tetrahydrodipicolinate reductase</fullName>
        <shortName evidence="13">HTPA reductase</shortName>
        <ecNumber evidence="10 13">1.17.1.8</ecNumber>
    </recommendedName>
</protein>
<evidence type="ECO:0000256" key="1">
    <source>
        <dbReference type="ARBA" id="ARBA00006642"/>
    </source>
</evidence>
<dbReference type="Pfam" id="PF01113">
    <property type="entry name" value="DapB_N"/>
    <property type="match status" value="1"/>
</dbReference>
<dbReference type="Pfam" id="PF05173">
    <property type="entry name" value="DapB_C"/>
    <property type="match status" value="1"/>
</dbReference>
<keyword evidence="5 13" id="KW-0220">Diaminopimelate biosynthesis</keyword>
<evidence type="ECO:0000256" key="5">
    <source>
        <dbReference type="ARBA" id="ARBA00022915"/>
    </source>
</evidence>
<dbReference type="GO" id="GO:0019877">
    <property type="term" value="P:diaminopimelate biosynthetic process"/>
    <property type="evidence" value="ECO:0007669"/>
    <property type="project" value="UniProtKB-UniRule"/>
</dbReference>
<evidence type="ECO:0000256" key="7">
    <source>
        <dbReference type="ARBA" id="ARBA00023027"/>
    </source>
</evidence>
<dbReference type="EMBL" id="FQVW01000001">
    <property type="protein sequence ID" value="SHF56315.1"/>
    <property type="molecule type" value="Genomic_DNA"/>
</dbReference>
<comment type="pathway">
    <text evidence="9 13">Amino-acid biosynthesis; L-lysine biosynthesis via DAP pathway; (S)-tetrahydrodipicolinate from L-aspartate: step 4/4.</text>
</comment>
<keyword evidence="3 13" id="KW-0028">Amino-acid biosynthesis</keyword>
<dbReference type="InterPro" id="IPR022663">
    <property type="entry name" value="DapB_C"/>
</dbReference>
<dbReference type="Gene3D" id="3.30.360.10">
    <property type="entry name" value="Dihydrodipicolinate Reductase, domain 2"/>
    <property type="match status" value="1"/>
</dbReference>
<feature type="binding site" evidence="13">
    <location>
        <begin position="124"/>
        <end position="127"/>
    </location>
    <ligand>
        <name>NAD(+)</name>
        <dbReference type="ChEBI" id="CHEBI:57540"/>
    </ligand>
</feature>
<dbReference type="GO" id="GO:0008839">
    <property type="term" value="F:4-hydroxy-tetrahydrodipicolinate reductase"/>
    <property type="evidence" value="ECO:0007669"/>
    <property type="project" value="UniProtKB-UniRule"/>
</dbReference>
<comment type="subcellular location">
    <subcellularLocation>
        <location evidence="13">Cytoplasm</location>
    </subcellularLocation>
</comment>
<dbReference type="NCBIfam" id="TIGR00036">
    <property type="entry name" value="dapB"/>
    <property type="match status" value="1"/>
</dbReference>
<dbReference type="CDD" id="cd02274">
    <property type="entry name" value="DHDPR_N"/>
    <property type="match status" value="1"/>
</dbReference>
<dbReference type="PANTHER" id="PTHR20836">
    <property type="entry name" value="DIHYDRODIPICOLINATE REDUCTASE"/>
    <property type="match status" value="1"/>
</dbReference>
<dbReference type="GO" id="GO:0005829">
    <property type="term" value="C:cytosol"/>
    <property type="evidence" value="ECO:0007669"/>
    <property type="project" value="TreeGrafter"/>
</dbReference>
<dbReference type="UniPathway" id="UPA00034">
    <property type="reaction ID" value="UER00018"/>
</dbReference>
<comment type="caution">
    <text evidence="13">Was originally thought to be a dihydrodipicolinate reductase (DHDPR), catalyzing the conversion of dihydrodipicolinate to tetrahydrodipicolinate. However, it was shown in E.coli that the substrate of the enzymatic reaction is not dihydrodipicolinate (DHDP) but in fact (2S,4S)-4-hydroxy-2,3,4,5-tetrahydrodipicolinic acid (HTPA), the product released by the DapA-catalyzed reaction.</text>
</comment>
<evidence type="ECO:0000256" key="12">
    <source>
        <dbReference type="ARBA" id="ARBA00049396"/>
    </source>
</evidence>
<dbReference type="SUPFAM" id="SSF51735">
    <property type="entry name" value="NAD(P)-binding Rossmann-fold domains"/>
    <property type="match status" value="1"/>
</dbReference>
<dbReference type="OrthoDB" id="9790352at2"/>
<keyword evidence="2 13" id="KW-0963">Cytoplasm</keyword>
<feature type="binding site" evidence="13">
    <location>
        <begin position="98"/>
        <end position="100"/>
    </location>
    <ligand>
        <name>NAD(+)</name>
        <dbReference type="ChEBI" id="CHEBI:57540"/>
    </ligand>
</feature>
<evidence type="ECO:0000256" key="8">
    <source>
        <dbReference type="ARBA" id="ARBA00023154"/>
    </source>
</evidence>
<accession>A0A1M5CNH7</accession>
<dbReference type="PIRSF" id="PIRSF000161">
    <property type="entry name" value="DHPR"/>
    <property type="match status" value="1"/>
</dbReference>
<comment type="catalytic activity">
    <reaction evidence="12 13">
        <text>(S)-2,3,4,5-tetrahydrodipicolinate + NAD(+) + H2O = (2S,4S)-4-hydroxy-2,3,4,5-tetrahydrodipicolinate + NADH + H(+)</text>
        <dbReference type="Rhea" id="RHEA:35323"/>
        <dbReference type="ChEBI" id="CHEBI:15377"/>
        <dbReference type="ChEBI" id="CHEBI:15378"/>
        <dbReference type="ChEBI" id="CHEBI:16845"/>
        <dbReference type="ChEBI" id="CHEBI:57540"/>
        <dbReference type="ChEBI" id="CHEBI:57945"/>
        <dbReference type="ChEBI" id="CHEBI:67139"/>
        <dbReference type="EC" id="1.17.1.8"/>
    </reaction>
</comment>
<dbReference type="FunFam" id="3.30.360.10:FF:000009">
    <property type="entry name" value="4-hydroxy-tetrahydrodipicolinate reductase"/>
    <property type="match status" value="1"/>
</dbReference>
<keyword evidence="7 13" id="KW-0520">NAD</keyword>
<name>A0A1M5CNH7_9BACI</name>
<dbReference type="PROSITE" id="PS01298">
    <property type="entry name" value="DAPB"/>
    <property type="match status" value="1"/>
</dbReference>
<feature type="binding site" evidence="13">
    <location>
        <begin position="9"/>
        <end position="14"/>
    </location>
    <ligand>
        <name>NAD(+)</name>
        <dbReference type="ChEBI" id="CHEBI:57540"/>
    </ligand>
</feature>
<feature type="active site" description="Proton donor" evidence="13">
    <location>
        <position position="158"/>
    </location>
</feature>
<dbReference type="EC" id="1.17.1.8" evidence="10 13"/>
<gene>
    <name evidence="13" type="primary">dapB</name>
    <name evidence="16" type="ORF">SAMN05216225_1001323</name>
</gene>
<evidence type="ECO:0000256" key="2">
    <source>
        <dbReference type="ARBA" id="ARBA00022490"/>
    </source>
</evidence>
<dbReference type="InterPro" id="IPR022664">
    <property type="entry name" value="DapB_N_CS"/>
</dbReference>
<evidence type="ECO:0000256" key="9">
    <source>
        <dbReference type="ARBA" id="ARBA00037922"/>
    </source>
</evidence>
<feature type="binding site" evidence="13">
    <location>
        <begin position="164"/>
        <end position="165"/>
    </location>
    <ligand>
        <name>(S)-2,3,4,5-tetrahydrodipicolinate</name>
        <dbReference type="ChEBI" id="CHEBI:16845"/>
    </ligand>
</feature>
<dbReference type="InterPro" id="IPR000846">
    <property type="entry name" value="DapB_N"/>
</dbReference>
<feature type="domain" description="Dihydrodipicolinate reductase C-terminal" evidence="15">
    <location>
        <begin position="130"/>
        <end position="264"/>
    </location>
</feature>
<dbReference type="GO" id="GO:0050661">
    <property type="term" value="F:NADP binding"/>
    <property type="evidence" value="ECO:0007669"/>
    <property type="project" value="UniProtKB-UniRule"/>
</dbReference>
<dbReference type="InterPro" id="IPR036291">
    <property type="entry name" value="NAD(P)-bd_dom_sf"/>
</dbReference>
<dbReference type="SUPFAM" id="SSF55347">
    <property type="entry name" value="Glyceraldehyde-3-phosphate dehydrogenase-like, C-terminal domain"/>
    <property type="match status" value="1"/>
</dbReference>
<reference evidence="16 17" key="1">
    <citation type="submission" date="2016-11" db="EMBL/GenBank/DDBJ databases">
        <authorList>
            <person name="Jaros S."/>
            <person name="Januszkiewicz K."/>
            <person name="Wedrychowicz H."/>
        </authorList>
    </citation>
    <scope>NUCLEOTIDE SEQUENCE [LARGE SCALE GENOMIC DNA]</scope>
    <source>
        <strain evidence="16 17">IBRC-M 10683</strain>
    </source>
</reference>